<evidence type="ECO:0000313" key="5">
    <source>
        <dbReference type="Proteomes" id="UP000654345"/>
    </source>
</evidence>
<keyword evidence="2" id="KW-0812">Transmembrane</keyword>
<evidence type="ECO:0000313" key="4">
    <source>
        <dbReference type="EMBL" id="GHO55156.1"/>
    </source>
</evidence>
<feature type="transmembrane region" description="Helical" evidence="2">
    <location>
        <begin position="121"/>
        <end position="142"/>
    </location>
</feature>
<feature type="region of interest" description="Disordered" evidence="1">
    <location>
        <begin position="1"/>
        <end position="21"/>
    </location>
</feature>
<evidence type="ECO:0000256" key="1">
    <source>
        <dbReference type="SAM" id="MobiDB-lite"/>
    </source>
</evidence>
<protein>
    <recommendedName>
        <fullName evidence="3">CAAX prenyl protease 2/Lysostaphin resistance protein A-like domain-containing protein</fullName>
    </recommendedName>
</protein>
<feature type="domain" description="CAAX prenyl protease 2/Lysostaphin resistance protein A-like" evidence="3">
    <location>
        <begin position="171"/>
        <end position="257"/>
    </location>
</feature>
<feature type="transmembrane region" description="Helical" evidence="2">
    <location>
        <begin position="249"/>
        <end position="271"/>
    </location>
</feature>
<gene>
    <name evidence="4" type="ORF">KSB_36310</name>
</gene>
<keyword evidence="5" id="KW-1185">Reference proteome</keyword>
<name>A0ABQ3UR42_9CHLR</name>
<accession>A0ABQ3UR42</accession>
<proteinExistence type="predicted"/>
<dbReference type="InterPro" id="IPR003675">
    <property type="entry name" value="Rce1/LyrA-like_dom"/>
</dbReference>
<reference evidence="4 5" key="1">
    <citation type="journal article" date="2021" name="Int. J. Syst. Evol. Microbiol.">
        <title>Reticulibacter mediterranei gen. nov., sp. nov., within the new family Reticulibacteraceae fam. nov., and Ktedonospora formicarum gen. nov., sp. nov., Ktedonobacter robiniae sp. nov., Dictyobacter formicarum sp. nov. and Dictyobacter arantiisoli sp. nov., belonging to the class Ktedonobacteria.</title>
        <authorList>
            <person name="Yabe S."/>
            <person name="Zheng Y."/>
            <person name="Wang C.M."/>
            <person name="Sakai Y."/>
            <person name="Abe K."/>
            <person name="Yokota A."/>
            <person name="Donadio S."/>
            <person name="Cavaletti L."/>
            <person name="Monciardini P."/>
        </authorList>
    </citation>
    <scope>NUCLEOTIDE SEQUENCE [LARGE SCALE GENOMIC DNA]</scope>
    <source>
        <strain evidence="4 5">SOSP1-30</strain>
    </source>
</reference>
<dbReference type="Proteomes" id="UP000654345">
    <property type="component" value="Unassembled WGS sequence"/>
</dbReference>
<feature type="transmembrane region" description="Helical" evidence="2">
    <location>
        <begin position="72"/>
        <end position="95"/>
    </location>
</feature>
<comment type="caution">
    <text evidence="4">The sequence shown here is derived from an EMBL/GenBank/DDBJ whole genome shotgun (WGS) entry which is preliminary data.</text>
</comment>
<feature type="transmembrane region" description="Helical" evidence="2">
    <location>
        <begin position="206"/>
        <end position="237"/>
    </location>
</feature>
<sequence>MFEPKSDPNISAMPPQKEASAIRQEERDIAPWTLNDVMLGVVLTAVLWLVSAIIYSSYTASTVSSTNNPLKAFLTLVLATLVEGVFIAGPLLIAWRTTRPAEGKSHWRTALEGLGFRRFHVWHACVVIIGFFFLIYLANFVYQAVITTFHLPIQTNDQYIFEKGRIDPLTTYATLAAGVLVAPICEEIFFRGFLLGGLRRSMSNGWAIIISAVVFALAHFDPGSFAVLLVIGLILGYLRCRMRSIWPGILLHTLNNAYSSLLIVLALTHVINV</sequence>
<dbReference type="PANTHER" id="PTHR43592">
    <property type="entry name" value="CAAX AMINO TERMINAL PROTEASE"/>
    <property type="match status" value="1"/>
</dbReference>
<feature type="transmembrane region" description="Helical" evidence="2">
    <location>
        <begin position="172"/>
        <end position="194"/>
    </location>
</feature>
<keyword evidence="2" id="KW-0472">Membrane</keyword>
<dbReference type="Pfam" id="PF02517">
    <property type="entry name" value="Rce1-like"/>
    <property type="match status" value="1"/>
</dbReference>
<dbReference type="PANTHER" id="PTHR43592:SF15">
    <property type="entry name" value="CAAX AMINO TERMINAL PROTEASE FAMILY PROTEIN"/>
    <property type="match status" value="1"/>
</dbReference>
<evidence type="ECO:0000259" key="3">
    <source>
        <dbReference type="Pfam" id="PF02517"/>
    </source>
</evidence>
<organism evidence="4 5">
    <name type="scientific">Ktedonobacter robiniae</name>
    <dbReference type="NCBI Taxonomy" id="2778365"/>
    <lineage>
        <taxon>Bacteria</taxon>
        <taxon>Bacillati</taxon>
        <taxon>Chloroflexota</taxon>
        <taxon>Ktedonobacteria</taxon>
        <taxon>Ktedonobacterales</taxon>
        <taxon>Ktedonobacteraceae</taxon>
        <taxon>Ktedonobacter</taxon>
    </lineage>
</organism>
<keyword evidence="2" id="KW-1133">Transmembrane helix</keyword>
<evidence type="ECO:0000256" key="2">
    <source>
        <dbReference type="SAM" id="Phobius"/>
    </source>
</evidence>
<dbReference type="EMBL" id="BNJG01000001">
    <property type="protein sequence ID" value="GHO55156.1"/>
    <property type="molecule type" value="Genomic_DNA"/>
</dbReference>
<feature type="transmembrane region" description="Helical" evidence="2">
    <location>
        <begin position="37"/>
        <end position="60"/>
    </location>
</feature>